<dbReference type="Proteomes" id="UP000191931">
    <property type="component" value="Unassembled WGS sequence"/>
</dbReference>
<evidence type="ECO:0000313" key="1">
    <source>
        <dbReference type="EMBL" id="SLM29484.1"/>
    </source>
</evidence>
<protein>
    <submittedName>
        <fullName evidence="1">Uncharacterized protein</fullName>
    </submittedName>
</protein>
<proteinExistence type="predicted"/>
<dbReference type="EMBL" id="FWEV01000093">
    <property type="protein sequence ID" value="SLM29484.1"/>
    <property type="molecule type" value="Genomic_DNA"/>
</dbReference>
<sequence>MVQKKCKPINERCLKPELDYIVSHFCRADLYVCPATAQSHRITSPLSVSTS</sequence>
<gene>
    <name evidence="1" type="ORF">MTBBW1_1820003</name>
</gene>
<keyword evidence="2" id="KW-1185">Reference proteome</keyword>
<organism evidence="1 2">
    <name type="scientific">Desulfamplus magnetovallimortis</name>
    <dbReference type="NCBI Taxonomy" id="1246637"/>
    <lineage>
        <taxon>Bacteria</taxon>
        <taxon>Pseudomonadati</taxon>
        <taxon>Thermodesulfobacteriota</taxon>
        <taxon>Desulfobacteria</taxon>
        <taxon>Desulfobacterales</taxon>
        <taxon>Desulfobacteraceae</taxon>
        <taxon>Desulfamplus</taxon>
    </lineage>
</organism>
<name>A0A1W1HAF8_9BACT</name>
<accession>A0A1W1HAF8</accession>
<evidence type="ECO:0000313" key="2">
    <source>
        <dbReference type="Proteomes" id="UP000191931"/>
    </source>
</evidence>
<reference evidence="1 2" key="1">
    <citation type="submission" date="2017-03" db="EMBL/GenBank/DDBJ databases">
        <authorList>
            <person name="Afonso C.L."/>
            <person name="Miller P.J."/>
            <person name="Scott M.A."/>
            <person name="Spackman E."/>
            <person name="Goraichik I."/>
            <person name="Dimitrov K.M."/>
            <person name="Suarez D.L."/>
            <person name="Swayne D.E."/>
        </authorList>
    </citation>
    <scope>NUCLEOTIDE SEQUENCE [LARGE SCALE GENOMIC DNA]</scope>
    <source>
        <strain evidence="1">PRJEB14757</strain>
    </source>
</reference>
<dbReference type="AlphaFoldDB" id="A0A1W1HAF8"/>